<feature type="chain" id="PRO_5018733249" evidence="2">
    <location>
        <begin position="29"/>
        <end position="87"/>
    </location>
</feature>
<dbReference type="AlphaFoldDB" id="A0A3Q7I9G5"/>
<feature type="region of interest" description="Disordered" evidence="1">
    <location>
        <begin position="39"/>
        <end position="69"/>
    </location>
</feature>
<feature type="signal peptide" evidence="2">
    <location>
        <begin position="1"/>
        <end position="28"/>
    </location>
</feature>
<protein>
    <submittedName>
        <fullName evidence="3">Uncharacterized protein</fullName>
    </submittedName>
</protein>
<evidence type="ECO:0000313" key="3">
    <source>
        <dbReference type="EnsemblPlants" id="Solyc09g091810.1.1.1"/>
    </source>
</evidence>
<organism evidence="3">
    <name type="scientific">Solanum lycopersicum</name>
    <name type="common">Tomato</name>
    <name type="synonym">Lycopersicon esculentum</name>
    <dbReference type="NCBI Taxonomy" id="4081"/>
    <lineage>
        <taxon>Eukaryota</taxon>
        <taxon>Viridiplantae</taxon>
        <taxon>Streptophyta</taxon>
        <taxon>Embryophyta</taxon>
        <taxon>Tracheophyta</taxon>
        <taxon>Spermatophyta</taxon>
        <taxon>Magnoliopsida</taxon>
        <taxon>eudicotyledons</taxon>
        <taxon>Gunneridae</taxon>
        <taxon>Pentapetalae</taxon>
        <taxon>asterids</taxon>
        <taxon>lamiids</taxon>
        <taxon>Solanales</taxon>
        <taxon>Solanaceae</taxon>
        <taxon>Solanoideae</taxon>
        <taxon>Solaneae</taxon>
        <taxon>Solanum</taxon>
        <taxon>Solanum subgen. Lycopersicon</taxon>
    </lineage>
</organism>
<keyword evidence="2" id="KW-0732">Signal</keyword>
<name>A0A3Q7I9G5_SOLLC</name>
<dbReference type="InParanoid" id="A0A3Q7I9G5"/>
<evidence type="ECO:0000256" key="2">
    <source>
        <dbReference type="SAM" id="SignalP"/>
    </source>
</evidence>
<reference evidence="3" key="2">
    <citation type="submission" date="2019-01" db="UniProtKB">
        <authorList>
            <consortium name="EnsemblPlants"/>
        </authorList>
    </citation>
    <scope>IDENTIFICATION</scope>
    <source>
        <strain evidence="3">cv. Heinz 1706</strain>
    </source>
</reference>
<dbReference type="PaxDb" id="4081-Solyc09g091810.1.1"/>
<dbReference type="Gramene" id="Solyc09g091810.1.1">
    <property type="protein sequence ID" value="Solyc09g091810.1.1.1"/>
    <property type="gene ID" value="Solyc09g091810.1"/>
</dbReference>
<reference evidence="3" key="1">
    <citation type="journal article" date="2012" name="Nature">
        <title>The tomato genome sequence provides insights into fleshy fruit evolution.</title>
        <authorList>
            <consortium name="Tomato Genome Consortium"/>
        </authorList>
    </citation>
    <scope>NUCLEOTIDE SEQUENCE [LARGE SCALE GENOMIC DNA]</scope>
    <source>
        <strain evidence="3">cv. Heinz 1706</strain>
    </source>
</reference>
<keyword evidence="4" id="KW-1185">Reference proteome</keyword>
<proteinExistence type="predicted"/>
<dbReference type="EnsemblPlants" id="Solyc09g091810.1.1">
    <property type="protein sequence ID" value="Solyc09g091810.1.1.1"/>
    <property type="gene ID" value="Solyc09g091810.1"/>
</dbReference>
<sequence>MAKITQPKTLFFLLLFICLLINFSPFNGKLVTNMQVHHKQSTPSDTDTTTTMTTTIVGTGGTGTPSRKYYGEALHEVPSGANPESNK</sequence>
<dbReference type="Proteomes" id="UP000004994">
    <property type="component" value="Chromosome 9"/>
</dbReference>
<dbReference type="OMA" id="MQVHHKQ"/>
<feature type="compositionally biased region" description="Low complexity" evidence="1">
    <location>
        <begin position="46"/>
        <end position="57"/>
    </location>
</feature>
<evidence type="ECO:0000256" key="1">
    <source>
        <dbReference type="SAM" id="MobiDB-lite"/>
    </source>
</evidence>
<evidence type="ECO:0000313" key="4">
    <source>
        <dbReference type="Proteomes" id="UP000004994"/>
    </source>
</evidence>
<accession>A0A3Q7I9G5</accession>